<proteinExistence type="predicted"/>
<feature type="non-terminal residue" evidence="2">
    <location>
        <position position="1"/>
    </location>
</feature>
<organism evidence="2">
    <name type="scientific">mine drainage metagenome</name>
    <dbReference type="NCBI Taxonomy" id="410659"/>
    <lineage>
        <taxon>unclassified sequences</taxon>
        <taxon>metagenomes</taxon>
        <taxon>ecological metagenomes</taxon>
    </lineage>
</organism>
<dbReference type="InterPro" id="IPR039552">
    <property type="entry name" value="IS66_C"/>
</dbReference>
<dbReference type="AlphaFoldDB" id="T0Z5D8"/>
<feature type="domain" description="Transposase IS66 C-terminal" evidence="1">
    <location>
        <begin position="31"/>
        <end position="69"/>
    </location>
</feature>
<comment type="caution">
    <text evidence="2">The sequence shown here is derived from an EMBL/GenBank/DDBJ whole genome shotgun (WGS) entry which is preliminary data.</text>
</comment>
<evidence type="ECO:0000259" key="1">
    <source>
        <dbReference type="Pfam" id="PF13817"/>
    </source>
</evidence>
<accession>T0Z5D8</accession>
<dbReference type="Pfam" id="PF13817">
    <property type="entry name" value="DDE_Tnp_IS66_C"/>
    <property type="match status" value="1"/>
</dbReference>
<evidence type="ECO:0000313" key="2">
    <source>
        <dbReference type="EMBL" id="EQD39377.1"/>
    </source>
</evidence>
<dbReference type="EMBL" id="AUZX01012410">
    <property type="protein sequence ID" value="EQD39377.1"/>
    <property type="molecule type" value="Genomic_DNA"/>
</dbReference>
<gene>
    <name evidence="2" type="ORF">B1A_16881</name>
</gene>
<sequence length="82" mass="9099">ENLIRPFSQGRRVWLFANNPLGARASANLFSLVSTARANGLDPSAYLTHLFERLPAADTVEALEALLHWNVRDALRTARRAA</sequence>
<name>T0Z5D8_9ZZZZ</name>
<reference evidence="2" key="1">
    <citation type="submission" date="2013-08" db="EMBL/GenBank/DDBJ databases">
        <authorList>
            <person name="Mendez C."/>
            <person name="Richter M."/>
            <person name="Ferrer M."/>
            <person name="Sanchez J."/>
        </authorList>
    </citation>
    <scope>NUCLEOTIDE SEQUENCE</scope>
</reference>
<reference evidence="2" key="2">
    <citation type="journal article" date="2014" name="ISME J.">
        <title>Microbial stratification in low pH oxic and suboxic macroscopic growths along an acid mine drainage.</title>
        <authorList>
            <person name="Mendez-Garcia C."/>
            <person name="Mesa V."/>
            <person name="Sprenger R.R."/>
            <person name="Richter M."/>
            <person name="Diez M.S."/>
            <person name="Solano J."/>
            <person name="Bargiela R."/>
            <person name="Golyshina O.V."/>
            <person name="Manteca A."/>
            <person name="Ramos J.L."/>
            <person name="Gallego J.R."/>
            <person name="Llorente I."/>
            <person name="Martins Dos Santos V.A."/>
            <person name="Jensen O.N."/>
            <person name="Pelaez A.I."/>
            <person name="Sanchez J."/>
            <person name="Ferrer M."/>
        </authorList>
    </citation>
    <scope>NUCLEOTIDE SEQUENCE</scope>
</reference>
<protein>
    <submittedName>
        <fullName evidence="2">ISPsy5, transposase</fullName>
    </submittedName>
</protein>